<sequence>MATALRPPCTTGSSRRRPVGDYPNKRLRALRASAPAGTDDPNVVVLTPGVFNSAYFEHTPLARLMGVDKLGEVVVEPVDDSGGQGILVGPAASAAELENLWKQLVRAPRGRIAQPVAQLSTTPTFVADGLCPRHADLRPFAVNDGTDVGVLPGLLTRVALAEGELVVNSSQGKPFKDNEHQQQQACARPVGERKVQEC</sequence>
<proteinExistence type="predicted"/>
<keyword evidence="4" id="KW-1185">Reference proteome</keyword>
<dbReference type="Pfam" id="PF14403">
    <property type="entry name" value="CP_ATPgrasp_2"/>
    <property type="match status" value="2"/>
</dbReference>
<dbReference type="Proteomes" id="UP000298412">
    <property type="component" value="Unassembled WGS sequence"/>
</dbReference>
<protein>
    <recommendedName>
        <fullName evidence="2">Circularly permuted ATP-grasp type 2 domain-containing protein</fullName>
    </recommendedName>
</protein>
<feature type="region of interest" description="Disordered" evidence="1">
    <location>
        <begin position="1"/>
        <end position="23"/>
    </location>
</feature>
<evidence type="ECO:0000313" key="3">
    <source>
        <dbReference type="EMBL" id="TFC20107.1"/>
    </source>
</evidence>
<evidence type="ECO:0000313" key="4">
    <source>
        <dbReference type="Proteomes" id="UP000298412"/>
    </source>
</evidence>
<comment type="caution">
    <text evidence="3">The sequence shown here is derived from an EMBL/GenBank/DDBJ whole genome shotgun (WGS) entry which is preliminary data.</text>
</comment>
<feature type="domain" description="Circularly permuted ATP-grasp type 2" evidence="2">
    <location>
        <begin position="68"/>
        <end position="159"/>
    </location>
</feature>
<gene>
    <name evidence="3" type="ORF">E3O19_01725</name>
</gene>
<reference evidence="3 4" key="1">
    <citation type="submission" date="2019-03" db="EMBL/GenBank/DDBJ databases">
        <title>Genomics of glacier-inhabiting Cryobacterium strains.</title>
        <authorList>
            <person name="Liu Q."/>
            <person name="Xin Y.-H."/>
        </authorList>
    </citation>
    <scope>NUCLEOTIDE SEQUENCE [LARGE SCALE GENOMIC DNA]</scope>
    <source>
        <strain evidence="3 4">MDT1-3</strain>
    </source>
</reference>
<dbReference type="Gene3D" id="3.30.1490.270">
    <property type="match status" value="1"/>
</dbReference>
<feature type="region of interest" description="Disordered" evidence="1">
    <location>
        <begin position="170"/>
        <end position="198"/>
    </location>
</feature>
<organism evidence="3 4">
    <name type="scientific">Cryobacterium algoritolerans</name>
    <dbReference type="NCBI Taxonomy" id="1259184"/>
    <lineage>
        <taxon>Bacteria</taxon>
        <taxon>Bacillati</taxon>
        <taxon>Actinomycetota</taxon>
        <taxon>Actinomycetes</taxon>
        <taxon>Micrococcales</taxon>
        <taxon>Microbacteriaceae</taxon>
        <taxon>Cryobacterium</taxon>
    </lineage>
</organism>
<accession>A0A4R8X1Z4</accession>
<dbReference type="SUPFAM" id="SSF56059">
    <property type="entry name" value="Glutathione synthetase ATP-binding domain-like"/>
    <property type="match status" value="1"/>
</dbReference>
<name>A0A4R8X1Z4_9MICO</name>
<evidence type="ECO:0000259" key="2">
    <source>
        <dbReference type="Pfam" id="PF14403"/>
    </source>
</evidence>
<dbReference type="PANTHER" id="PTHR34595">
    <property type="entry name" value="BLR5612 PROTEIN"/>
    <property type="match status" value="1"/>
</dbReference>
<evidence type="ECO:0000256" key="1">
    <source>
        <dbReference type="SAM" id="MobiDB-lite"/>
    </source>
</evidence>
<feature type="domain" description="Circularly permuted ATP-grasp type 2" evidence="2">
    <location>
        <begin position="13"/>
        <end position="67"/>
    </location>
</feature>
<dbReference type="OrthoDB" id="9803842at2"/>
<dbReference type="PANTHER" id="PTHR34595:SF7">
    <property type="entry name" value="SLL1039 PROTEIN"/>
    <property type="match status" value="1"/>
</dbReference>
<dbReference type="InterPro" id="IPR025841">
    <property type="entry name" value="CP_ATPgrasp_2"/>
</dbReference>
<dbReference type="EMBL" id="SOFP01000009">
    <property type="protein sequence ID" value="TFC20107.1"/>
    <property type="molecule type" value="Genomic_DNA"/>
</dbReference>
<dbReference type="InterPro" id="IPR051680">
    <property type="entry name" value="ATP-dep_Glu-Cys_Ligase-2"/>
</dbReference>
<dbReference type="AlphaFoldDB" id="A0A4R8X1Z4"/>